<organism evidence="2 3">
    <name type="scientific">Pseudonocardia ammonioxydans</name>
    <dbReference type="NCBI Taxonomy" id="260086"/>
    <lineage>
        <taxon>Bacteria</taxon>
        <taxon>Bacillati</taxon>
        <taxon>Actinomycetota</taxon>
        <taxon>Actinomycetes</taxon>
        <taxon>Pseudonocardiales</taxon>
        <taxon>Pseudonocardiaceae</taxon>
        <taxon>Pseudonocardia</taxon>
    </lineage>
</organism>
<dbReference type="EMBL" id="FOUY01000020">
    <property type="protein sequence ID" value="SFN73989.1"/>
    <property type="molecule type" value="Genomic_DNA"/>
</dbReference>
<feature type="transmembrane region" description="Helical" evidence="1">
    <location>
        <begin position="30"/>
        <end position="56"/>
    </location>
</feature>
<dbReference type="AlphaFoldDB" id="A0A1I5BHC7"/>
<protein>
    <submittedName>
        <fullName evidence="2">Uncharacterized protein</fullName>
    </submittedName>
</protein>
<dbReference type="STRING" id="260086.SAMN05216207_102093"/>
<name>A0A1I5BHC7_PSUAM</name>
<evidence type="ECO:0000313" key="2">
    <source>
        <dbReference type="EMBL" id="SFN73989.1"/>
    </source>
</evidence>
<keyword evidence="1" id="KW-0812">Transmembrane</keyword>
<accession>A0A1I5BHC7</accession>
<reference evidence="2 3" key="1">
    <citation type="submission" date="2016-10" db="EMBL/GenBank/DDBJ databases">
        <authorList>
            <person name="de Groot N.N."/>
        </authorList>
    </citation>
    <scope>NUCLEOTIDE SEQUENCE [LARGE SCALE GENOMIC DNA]</scope>
    <source>
        <strain evidence="2 3">CGMCC 4.1877</strain>
    </source>
</reference>
<keyword evidence="1" id="KW-0472">Membrane</keyword>
<evidence type="ECO:0000313" key="3">
    <source>
        <dbReference type="Proteomes" id="UP000199614"/>
    </source>
</evidence>
<dbReference type="Proteomes" id="UP000199614">
    <property type="component" value="Unassembled WGS sequence"/>
</dbReference>
<keyword evidence="3" id="KW-1185">Reference proteome</keyword>
<evidence type="ECO:0000256" key="1">
    <source>
        <dbReference type="SAM" id="Phobius"/>
    </source>
</evidence>
<gene>
    <name evidence="2" type="ORF">SAMN05216207_102093</name>
</gene>
<proteinExistence type="predicted"/>
<sequence length="205" mass="20703">MHDRMIVRPRARDAATVDGMRAPRSLVLRTVAWCVGVVLAGAAVLSAVVVGLGALVGPAEAEAGKELDGAATSAQRFARLAADDPRAALASCTAARATDFDALAGALPADTVAADERYAVTDGAHVLLAARVTGDDLTGADSDRAVWAYGRQGFAAVTDDARALTPDLPGPQLYGIDAGAPAVVRAASCVDAAERVAGSPAARDD</sequence>
<keyword evidence="1" id="KW-1133">Transmembrane helix</keyword>